<sequence>MNMLSLSAHYNDRSHFHLTTPHLFIGYFDANNPIHCTFLVTLYNTPEFIASEGKTAIISPEAARERIATRFVEEHARNGYGQFLVYLRSDLDSSLSAAMPIGSVCLTKGNSPDSFDIPDVGHALISEVHGRGYATEATRALLEYVKKEQGLENYFGFTSLGNAASARVMKKLDMVDLGVQLFQGEETHVFASPGIDDLEKYGFKAAVHGMDYGSARQLEVGDTE</sequence>
<evidence type="ECO:0000259" key="1">
    <source>
        <dbReference type="Pfam" id="PF13302"/>
    </source>
</evidence>
<dbReference type="EMBL" id="PQXL01000009">
    <property type="protein sequence ID" value="THV55396.1"/>
    <property type="molecule type" value="Genomic_DNA"/>
</dbReference>
<dbReference type="PANTHER" id="PTHR43792">
    <property type="entry name" value="GNAT FAMILY, PUTATIVE (AFU_ORTHOLOGUE AFUA_3G00765)-RELATED-RELATED"/>
    <property type="match status" value="1"/>
</dbReference>
<dbReference type="SUPFAM" id="SSF55729">
    <property type="entry name" value="Acyl-CoA N-acyltransferases (Nat)"/>
    <property type="match status" value="1"/>
</dbReference>
<reference evidence="2 3" key="1">
    <citation type="submission" date="2017-12" db="EMBL/GenBank/DDBJ databases">
        <title>Comparative genomics of Botrytis spp.</title>
        <authorList>
            <person name="Valero-Jimenez C.A."/>
            <person name="Tapia P."/>
            <person name="Veloso J."/>
            <person name="Silva-Moreno E."/>
            <person name="Staats M."/>
            <person name="Valdes J.H."/>
            <person name="Van Kan J.A.L."/>
        </authorList>
    </citation>
    <scope>NUCLEOTIDE SEQUENCE [LARGE SCALE GENOMIC DNA]</scope>
    <source>
        <strain evidence="2 3">MUCL435</strain>
    </source>
</reference>
<evidence type="ECO:0000313" key="3">
    <source>
        <dbReference type="Proteomes" id="UP000308671"/>
    </source>
</evidence>
<accession>A0A4V4HW12</accession>
<proteinExistence type="predicted"/>
<dbReference type="Pfam" id="PF13302">
    <property type="entry name" value="Acetyltransf_3"/>
    <property type="match status" value="1"/>
</dbReference>
<dbReference type="InterPro" id="IPR016181">
    <property type="entry name" value="Acyl_CoA_acyltransferase"/>
</dbReference>
<protein>
    <recommendedName>
        <fullName evidence="1">N-acetyltransferase domain-containing protein</fullName>
    </recommendedName>
</protein>
<dbReference type="AlphaFoldDB" id="A0A4V4HW12"/>
<dbReference type="Proteomes" id="UP000308671">
    <property type="component" value="Unassembled WGS sequence"/>
</dbReference>
<evidence type="ECO:0000313" key="2">
    <source>
        <dbReference type="EMBL" id="THV55396.1"/>
    </source>
</evidence>
<organism evidence="2 3">
    <name type="scientific">Botrytis galanthina</name>
    <dbReference type="NCBI Taxonomy" id="278940"/>
    <lineage>
        <taxon>Eukaryota</taxon>
        <taxon>Fungi</taxon>
        <taxon>Dikarya</taxon>
        <taxon>Ascomycota</taxon>
        <taxon>Pezizomycotina</taxon>
        <taxon>Leotiomycetes</taxon>
        <taxon>Helotiales</taxon>
        <taxon>Sclerotiniaceae</taxon>
        <taxon>Botrytis</taxon>
    </lineage>
</organism>
<name>A0A4V4HW12_9HELO</name>
<feature type="domain" description="N-acetyltransferase" evidence="1">
    <location>
        <begin position="42"/>
        <end position="174"/>
    </location>
</feature>
<gene>
    <name evidence="2" type="ORF">BGAL_0009g00460</name>
</gene>
<dbReference type="OrthoDB" id="630895at2759"/>
<dbReference type="InterPro" id="IPR051531">
    <property type="entry name" value="N-acetyltransferase"/>
</dbReference>
<dbReference type="GO" id="GO:0016747">
    <property type="term" value="F:acyltransferase activity, transferring groups other than amino-acyl groups"/>
    <property type="evidence" value="ECO:0007669"/>
    <property type="project" value="InterPro"/>
</dbReference>
<comment type="caution">
    <text evidence="2">The sequence shown here is derived from an EMBL/GenBank/DDBJ whole genome shotgun (WGS) entry which is preliminary data.</text>
</comment>
<dbReference type="InterPro" id="IPR000182">
    <property type="entry name" value="GNAT_dom"/>
</dbReference>
<dbReference type="Gene3D" id="3.40.630.30">
    <property type="match status" value="1"/>
</dbReference>
<keyword evidence="3" id="KW-1185">Reference proteome</keyword>
<dbReference type="PANTHER" id="PTHR43792:SF16">
    <property type="entry name" value="N-ACETYLTRANSFERASE DOMAIN-CONTAINING PROTEIN"/>
    <property type="match status" value="1"/>
</dbReference>